<evidence type="ECO:0000259" key="2">
    <source>
        <dbReference type="Pfam" id="PF01471"/>
    </source>
</evidence>
<evidence type="ECO:0000256" key="1">
    <source>
        <dbReference type="SAM" id="MobiDB-lite"/>
    </source>
</evidence>
<feature type="compositionally biased region" description="Low complexity" evidence="1">
    <location>
        <begin position="109"/>
        <end position="132"/>
    </location>
</feature>
<evidence type="ECO:0000313" key="3">
    <source>
        <dbReference type="EMBL" id="MBE9079765.1"/>
    </source>
</evidence>
<dbReference type="InterPro" id="IPR002477">
    <property type="entry name" value="Peptidoglycan-bd-like"/>
</dbReference>
<proteinExistence type="predicted"/>
<accession>A0A8J7ABA9</accession>
<gene>
    <name evidence="3" type="ORF">IQ241_21135</name>
</gene>
<feature type="domain" description="Peptidoglycan binding-like" evidence="2">
    <location>
        <begin position="217"/>
        <end position="272"/>
    </location>
</feature>
<dbReference type="Gene3D" id="1.10.101.10">
    <property type="entry name" value="PGBD-like superfamily/PGBD"/>
    <property type="match status" value="2"/>
</dbReference>
<feature type="domain" description="Peptidoglycan binding-like" evidence="2">
    <location>
        <begin position="33"/>
        <end position="88"/>
    </location>
</feature>
<dbReference type="Proteomes" id="UP000636505">
    <property type="component" value="Unassembled WGS sequence"/>
</dbReference>
<organism evidence="3 4">
    <name type="scientific">Vasconcelosia minhoensis LEGE 07310</name>
    <dbReference type="NCBI Taxonomy" id="915328"/>
    <lineage>
        <taxon>Bacteria</taxon>
        <taxon>Bacillati</taxon>
        <taxon>Cyanobacteriota</taxon>
        <taxon>Cyanophyceae</taxon>
        <taxon>Nodosilineales</taxon>
        <taxon>Cymatolegaceae</taxon>
        <taxon>Vasconcelosia</taxon>
        <taxon>Vasconcelosia minhoensis</taxon>
    </lineage>
</organism>
<dbReference type="SUPFAM" id="SSF47090">
    <property type="entry name" value="PGBD-like"/>
    <property type="match status" value="2"/>
</dbReference>
<feature type="region of interest" description="Disordered" evidence="1">
    <location>
        <begin position="83"/>
        <end position="204"/>
    </location>
</feature>
<name>A0A8J7ABA9_9CYAN</name>
<sequence>MLARSETLTYPAAPTDQIAQATSYPTLQLGSLGERVSELQSMLTLLSFYSGEVDGVYSESTQAAVVQFQTAAGLEANGVVGPDTWEKLLPTPGSIADTPDMPAEEPAMESANADDAASLEASSELPDLDQPAPASPAPEPNPAAASDPSSGDPAPSAAPAEPPAISQAPEDGGAEAAPVDQPESADEPAEQASPEPAASPAESTEISLPVLRKGMEGSAVSSLQSRLQTLGFYGGEIDGAFGEMTEIAVQNLQREYELGVDGVVGPATWSVLLR</sequence>
<dbReference type="EMBL" id="JADEXG010000067">
    <property type="protein sequence ID" value="MBE9079765.1"/>
    <property type="molecule type" value="Genomic_DNA"/>
</dbReference>
<feature type="compositionally biased region" description="Low complexity" evidence="1">
    <location>
        <begin position="142"/>
        <end position="169"/>
    </location>
</feature>
<evidence type="ECO:0000313" key="4">
    <source>
        <dbReference type="Proteomes" id="UP000636505"/>
    </source>
</evidence>
<dbReference type="Pfam" id="PF01471">
    <property type="entry name" value="PG_binding_1"/>
    <property type="match status" value="2"/>
</dbReference>
<feature type="compositionally biased region" description="Low complexity" evidence="1">
    <location>
        <begin position="190"/>
        <end position="204"/>
    </location>
</feature>
<dbReference type="RefSeq" id="WP_193911045.1">
    <property type="nucleotide sequence ID" value="NZ_JADEXG010000067.1"/>
</dbReference>
<reference evidence="3" key="1">
    <citation type="submission" date="2020-10" db="EMBL/GenBank/DDBJ databases">
        <authorList>
            <person name="Castelo-Branco R."/>
            <person name="Eusebio N."/>
            <person name="Adriana R."/>
            <person name="Vieira A."/>
            <person name="Brugerolle De Fraissinette N."/>
            <person name="Rezende De Castro R."/>
            <person name="Schneider M.P."/>
            <person name="Vasconcelos V."/>
            <person name="Leao P.N."/>
        </authorList>
    </citation>
    <scope>NUCLEOTIDE SEQUENCE</scope>
    <source>
        <strain evidence="3">LEGE 07310</strain>
    </source>
</reference>
<protein>
    <submittedName>
        <fullName evidence="3">Peptidoglycan-binding protein</fullName>
    </submittedName>
</protein>
<dbReference type="AlphaFoldDB" id="A0A8J7ABA9"/>
<comment type="caution">
    <text evidence="3">The sequence shown here is derived from an EMBL/GenBank/DDBJ whole genome shotgun (WGS) entry which is preliminary data.</text>
</comment>
<keyword evidence="4" id="KW-1185">Reference proteome</keyword>
<dbReference type="InterPro" id="IPR036366">
    <property type="entry name" value="PGBDSf"/>
</dbReference>
<dbReference type="InterPro" id="IPR036365">
    <property type="entry name" value="PGBD-like_sf"/>
</dbReference>